<comment type="caution">
    <text evidence="5">The sequence shown here is derived from an EMBL/GenBank/DDBJ whole genome shotgun (WGS) entry which is preliminary data.</text>
</comment>
<dbReference type="EMBL" id="JACBZD010000001">
    <property type="protein sequence ID" value="NYI06835.1"/>
    <property type="molecule type" value="Genomic_DNA"/>
</dbReference>
<protein>
    <submittedName>
        <fullName evidence="5">Lysophospholipase L1-like esterase</fullName>
    </submittedName>
</protein>
<dbReference type="PANTHER" id="PTHR43695">
    <property type="entry name" value="PUTATIVE (AFU_ORTHOLOGUE AFUA_2G17250)-RELATED"/>
    <property type="match status" value="1"/>
</dbReference>
<dbReference type="Pfam" id="PF13472">
    <property type="entry name" value="Lipase_GDSL_2"/>
    <property type="match status" value="1"/>
</dbReference>
<sequence length="276" mass="30348">MEHLPRRHVAAALLGGALSLTTATAAHADDAGGHRRADDYTVYVAGDSTAATKTAAARPETGWGQTLPLFLGHRVTVSNHAVNGASSKSFVDRGWLAPVLEAIRPGDRLLISFGHNDSKSEDPARYTEPFGSYQQYLRQYVDGARRRGAHPVLVTSVERRRFTADGQAYSSHGDYPRAMRELAERERVPLVDLQAESLALWQRLGPEGTKEVFLWLAAGQEPNYPDGVRDNTHFAPHGAIEVARLVARMLQRQRILPARDVRRLGDAIPDSAVTWS</sequence>
<evidence type="ECO:0000313" key="6">
    <source>
        <dbReference type="Proteomes" id="UP000567795"/>
    </source>
</evidence>
<dbReference type="GO" id="GO:0016787">
    <property type="term" value="F:hydrolase activity"/>
    <property type="evidence" value="ECO:0007669"/>
    <property type="project" value="UniProtKB-KW"/>
</dbReference>
<accession>A0A852ZXS5</accession>
<evidence type="ECO:0000256" key="2">
    <source>
        <dbReference type="ARBA" id="ARBA00022801"/>
    </source>
</evidence>
<feature type="signal peptide" evidence="3">
    <location>
        <begin position="1"/>
        <end position="28"/>
    </location>
</feature>
<gene>
    <name evidence="5" type="ORF">FHU37_003778</name>
</gene>
<keyword evidence="3" id="KW-0732">Signal</keyword>
<keyword evidence="6" id="KW-1185">Reference proteome</keyword>
<dbReference type="CDD" id="cd01821">
    <property type="entry name" value="Rhamnogalacturan_acetylesterase_like"/>
    <property type="match status" value="1"/>
</dbReference>
<proteinExistence type="inferred from homology"/>
<dbReference type="InterPro" id="IPR037459">
    <property type="entry name" value="RhgT-like"/>
</dbReference>
<evidence type="ECO:0000256" key="1">
    <source>
        <dbReference type="ARBA" id="ARBA00008668"/>
    </source>
</evidence>
<feature type="chain" id="PRO_5033025356" evidence="3">
    <location>
        <begin position="29"/>
        <end position="276"/>
    </location>
</feature>
<keyword evidence="2" id="KW-0378">Hydrolase</keyword>
<dbReference type="InterPro" id="IPR013830">
    <property type="entry name" value="SGNH_hydro"/>
</dbReference>
<dbReference type="RefSeq" id="WP_179815352.1">
    <property type="nucleotide sequence ID" value="NZ_JACBZD010000001.1"/>
</dbReference>
<dbReference type="SUPFAM" id="SSF52266">
    <property type="entry name" value="SGNH hydrolase"/>
    <property type="match status" value="1"/>
</dbReference>
<dbReference type="InterPro" id="IPR036514">
    <property type="entry name" value="SGNH_hydro_sf"/>
</dbReference>
<dbReference type="Gene3D" id="3.40.50.1110">
    <property type="entry name" value="SGNH hydrolase"/>
    <property type="match status" value="1"/>
</dbReference>
<evidence type="ECO:0000256" key="3">
    <source>
        <dbReference type="SAM" id="SignalP"/>
    </source>
</evidence>
<evidence type="ECO:0000313" key="5">
    <source>
        <dbReference type="EMBL" id="NYI06835.1"/>
    </source>
</evidence>
<dbReference type="PANTHER" id="PTHR43695:SF1">
    <property type="entry name" value="RHAMNOGALACTURONAN ACETYLESTERASE"/>
    <property type="match status" value="1"/>
</dbReference>
<organism evidence="5 6">
    <name type="scientific">Allostreptomyces psammosilenae</name>
    <dbReference type="NCBI Taxonomy" id="1892865"/>
    <lineage>
        <taxon>Bacteria</taxon>
        <taxon>Bacillati</taxon>
        <taxon>Actinomycetota</taxon>
        <taxon>Actinomycetes</taxon>
        <taxon>Kitasatosporales</taxon>
        <taxon>Streptomycetaceae</taxon>
        <taxon>Allostreptomyces</taxon>
    </lineage>
</organism>
<name>A0A852ZXS5_9ACTN</name>
<evidence type="ECO:0000259" key="4">
    <source>
        <dbReference type="Pfam" id="PF13472"/>
    </source>
</evidence>
<dbReference type="Proteomes" id="UP000567795">
    <property type="component" value="Unassembled WGS sequence"/>
</dbReference>
<comment type="similarity">
    <text evidence="1">Belongs to the 'GDSL' lipolytic enzyme family.</text>
</comment>
<dbReference type="AlphaFoldDB" id="A0A852ZXS5"/>
<reference evidence="5 6" key="1">
    <citation type="submission" date="2020-07" db="EMBL/GenBank/DDBJ databases">
        <title>Sequencing the genomes of 1000 actinobacteria strains.</title>
        <authorList>
            <person name="Klenk H.-P."/>
        </authorList>
    </citation>
    <scope>NUCLEOTIDE SEQUENCE [LARGE SCALE GENOMIC DNA]</scope>
    <source>
        <strain evidence="5 6">DSM 42178</strain>
    </source>
</reference>
<feature type="domain" description="SGNH hydrolase-type esterase" evidence="4">
    <location>
        <begin position="45"/>
        <end position="213"/>
    </location>
</feature>